<dbReference type="AlphaFoldDB" id="A0A291RXA9"/>
<dbReference type="PROSITE" id="PS51462">
    <property type="entry name" value="NUDIX"/>
    <property type="match status" value="1"/>
</dbReference>
<feature type="domain" description="Nudix hydrolase" evidence="6">
    <location>
        <begin position="1"/>
        <end position="127"/>
    </location>
</feature>
<dbReference type="PROSITE" id="PS00893">
    <property type="entry name" value="NUDIX_BOX"/>
    <property type="match status" value="1"/>
</dbReference>
<comment type="cofactor">
    <cofactor evidence="1">
        <name>Mg(2+)</name>
        <dbReference type="ChEBI" id="CHEBI:18420"/>
    </cofactor>
</comment>
<evidence type="ECO:0000256" key="2">
    <source>
        <dbReference type="ARBA" id="ARBA00005582"/>
    </source>
</evidence>
<dbReference type="GO" id="GO:0016787">
    <property type="term" value="F:hydrolase activity"/>
    <property type="evidence" value="ECO:0007669"/>
    <property type="project" value="UniProtKB-KW"/>
</dbReference>
<dbReference type="InterPro" id="IPR015797">
    <property type="entry name" value="NUDIX_hydrolase-like_dom_sf"/>
</dbReference>
<comment type="similarity">
    <text evidence="2 5">Belongs to the Nudix hydrolase family.</text>
</comment>
<gene>
    <name evidence="7" type="ORF">CRH09_20265</name>
</gene>
<dbReference type="PANTHER" id="PTHR43046:SF12">
    <property type="entry name" value="GDP-MANNOSE MANNOSYL HYDROLASE"/>
    <property type="match status" value="1"/>
</dbReference>
<dbReference type="InterPro" id="IPR020084">
    <property type="entry name" value="NUDIX_hydrolase_CS"/>
</dbReference>
<dbReference type="Pfam" id="PF00293">
    <property type="entry name" value="NUDIX"/>
    <property type="match status" value="1"/>
</dbReference>
<dbReference type="PRINTS" id="PR00502">
    <property type="entry name" value="NUDIXFAMILY"/>
</dbReference>
<dbReference type="KEGG" id="ntp:CRH09_20265"/>
<proteinExistence type="inferred from homology"/>
<evidence type="ECO:0000256" key="4">
    <source>
        <dbReference type="ARBA" id="ARBA00022842"/>
    </source>
</evidence>
<accession>A0A291RXA9</accession>
<organism evidence="7 8">
    <name type="scientific">Nocardia terpenica</name>
    <dbReference type="NCBI Taxonomy" id="455432"/>
    <lineage>
        <taxon>Bacteria</taxon>
        <taxon>Bacillati</taxon>
        <taxon>Actinomycetota</taxon>
        <taxon>Actinomycetes</taxon>
        <taxon>Mycobacteriales</taxon>
        <taxon>Nocardiaceae</taxon>
        <taxon>Nocardia</taxon>
    </lineage>
</organism>
<evidence type="ECO:0000259" key="6">
    <source>
        <dbReference type="PROSITE" id="PS51462"/>
    </source>
</evidence>
<evidence type="ECO:0000313" key="7">
    <source>
        <dbReference type="EMBL" id="ATL71950.1"/>
    </source>
</evidence>
<dbReference type="InterPro" id="IPR020476">
    <property type="entry name" value="Nudix_hydrolase"/>
</dbReference>
<evidence type="ECO:0000256" key="3">
    <source>
        <dbReference type="ARBA" id="ARBA00022801"/>
    </source>
</evidence>
<evidence type="ECO:0000256" key="5">
    <source>
        <dbReference type="RuleBase" id="RU003476"/>
    </source>
</evidence>
<dbReference type="PANTHER" id="PTHR43046">
    <property type="entry name" value="GDP-MANNOSE MANNOSYL HYDROLASE"/>
    <property type="match status" value="1"/>
</dbReference>
<sequence length="144" mass="15922">MGAGALFADERDRALLVEPTYKDYWELPGGVVERGESPYTAAVREVREELGLTVSPGRLLVVDWVPPGMYPSDGVMFVYDGGTLTAEQTSAICLQTEELRSWAWCDEAEAADRLPELLARRVMAARRARGENVTLYLEDGRAIA</sequence>
<reference evidence="7 8" key="1">
    <citation type="submission" date="2017-10" db="EMBL/GenBank/DDBJ databases">
        <title>Comparative genomics between pathogenic Norcardia.</title>
        <authorList>
            <person name="Zeng L."/>
        </authorList>
    </citation>
    <scope>NUCLEOTIDE SEQUENCE [LARGE SCALE GENOMIC DNA]</scope>
    <source>
        <strain evidence="7 8">NC_YFY_NT001</strain>
    </source>
</reference>
<dbReference type="Gene3D" id="3.90.79.10">
    <property type="entry name" value="Nucleoside Triphosphate Pyrophosphohydrolase"/>
    <property type="match status" value="1"/>
</dbReference>
<keyword evidence="3 5" id="KW-0378">Hydrolase</keyword>
<dbReference type="CDD" id="cd18876">
    <property type="entry name" value="NUDIX_Hydrolase"/>
    <property type="match status" value="1"/>
</dbReference>
<evidence type="ECO:0000256" key="1">
    <source>
        <dbReference type="ARBA" id="ARBA00001946"/>
    </source>
</evidence>
<dbReference type="InterPro" id="IPR000086">
    <property type="entry name" value="NUDIX_hydrolase_dom"/>
</dbReference>
<protein>
    <submittedName>
        <fullName evidence="7">NUDIX hydrolase</fullName>
    </submittedName>
</protein>
<dbReference type="Proteomes" id="UP000221961">
    <property type="component" value="Chromosome"/>
</dbReference>
<dbReference type="SUPFAM" id="SSF55811">
    <property type="entry name" value="Nudix"/>
    <property type="match status" value="1"/>
</dbReference>
<name>A0A291RXA9_9NOCA</name>
<keyword evidence="4" id="KW-0460">Magnesium</keyword>
<dbReference type="EMBL" id="CP023778">
    <property type="protein sequence ID" value="ATL71950.1"/>
    <property type="molecule type" value="Genomic_DNA"/>
</dbReference>
<evidence type="ECO:0000313" key="8">
    <source>
        <dbReference type="Proteomes" id="UP000221961"/>
    </source>
</evidence>